<dbReference type="SUPFAM" id="SSF56112">
    <property type="entry name" value="Protein kinase-like (PK-like)"/>
    <property type="match status" value="1"/>
</dbReference>
<protein>
    <recommendedName>
        <fullName evidence="1">non-specific serine/threonine protein kinase</fullName>
        <ecNumber evidence="1">2.7.11.1</ecNumber>
    </recommendedName>
</protein>
<evidence type="ECO:0000313" key="4">
    <source>
        <dbReference type="WBParaSite" id="Csp11.Scaffold629.g15481.t1"/>
    </source>
</evidence>
<dbReference type="PROSITE" id="PS50011">
    <property type="entry name" value="PROTEIN_KINASE_DOM"/>
    <property type="match status" value="1"/>
</dbReference>
<proteinExistence type="predicted"/>
<dbReference type="InterPro" id="IPR000719">
    <property type="entry name" value="Prot_kinase_dom"/>
</dbReference>
<dbReference type="PANTHER" id="PTHR11909">
    <property type="entry name" value="CASEIN KINASE-RELATED"/>
    <property type="match status" value="1"/>
</dbReference>
<dbReference type="InterPro" id="IPR050235">
    <property type="entry name" value="CK1_Ser-Thr_kinase"/>
</dbReference>
<sequence length="314" mass="36190">MPASRSLRLRSQIGRKVFDAYELLELVSFGSYGAVYRGFAATCEVAVKLSDDKEASQNESEILLLLQGLPNVPQWLCYGEENSHHIIVMSLAFRDIDAMRQLNDSSGFRFCNETVQKILYQSVTVLESIHNRNIVHRDVKENNLMISLPVGRSNTIRVLVVDFGLATEFKDEDGKLIDEEDNSKFRRLVHSTPNVLLGLDHSRYDDLIQLSYAAISMSNDPMGQFFLPDKKSLDYKQALVSLKKLELRKKQFFSFAIRLPCFLRFSNDWYRSSWLFVSKMSWLSATMKFAKEFKTLFLVETRMESSNWSTSLEL</sequence>
<feature type="domain" description="Protein kinase" evidence="2">
    <location>
        <begin position="21"/>
        <end position="314"/>
    </location>
</feature>
<accession>A0A1I7U6Y3</accession>
<dbReference type="Pfam" id="PF00069">
    <property type="entry name" value="Pkinase"/>
    <property type="match status" value="1"/>
</dbReference>
<organism evidence="3 4">
    <name type="scientific">Caenorhabditis tropicalis</name>
    <dbReference type="NCBI Taxonomy" id="1561998"/>
    <lineage>
        <taxon>Eukaryota</taxon>
        <taxon>Metazoa</taxon>
        <taxon>Ecdysozoa</taxon>
        <taxon>Nematoda</taxon>
        <taxon>Chromadorea</taxon>
        <taxon>Rhabditida</taxon>
        <taxon>Rhabditina</taxon>
        <taxon>Rhabditomorpha</taxon>
        <taxon>Rhabditoidea</taxon>
        <taxon>Rhabditidae</taxon>
        <taxon>Peloderinae</taxon>
        <taxon>Caenorhabditis</taxon>
    </lineage>
</organism>
<dbReference type="Proteomes" id="UP000095282">
    <property type="component" value="Unplaced"/>
</dbReference>
<dbReference type="eggNOG" id="KOG1163">
    <property type="taxonomic scope" value="Eukaryota"/>
</dbReference>
<dbReference type="EC" id="2.7.11.1" evidence="1"/>
<dbReference type="PROSITE" id="PS00108">
    <property type="entry name" value="PROTEIN_KINASE_ST"/>
    <property type="match status" value="1"/>
</dbReference>
<reference evidence="4" key="1">
    <citation type="submission" date="2016-11" db="UniProtKB">
        <authorList>
            <consortium name="WormBaseParasite"/>
        </authorList>
    </citation>
    <scope>IDENTIFICATION</scope>
</reference>
<dbReference type="GO" id="GO:0005524">
    <property type="term" value="F:ATP binding"/>
    <property type="evidence" value="ECO:0007669"/>
    <property type="project" value="InterPro"/>
</dbReference>
<name>A0A1I7U6Y3_9PELO</name>
<dbReference type="InterPro" id="IPR011009">
    <property type="entry name" value="Kinase-like_dom_sf"/>
</dbReference>
<dbReference type="AlphaFoldDB" id="A0A1I7U6Y3"/>
<dbReference type="WBParaSite" id="Csp11.Scaffold629.g15481.t1">
    <property type="protein sequence ID" value="Csp11.Scaffold629.g15481.t1"/>
    <property type="gene ID" value="Csp11.Scaffold629.g15481"/>
</dbReference>
<dbReference type="STRING" id="1561998.A0A1I7U6Y3"/>
<keyword evidence="3" id="KW-1185">Reference proteome</keyword>
<dbReference type="SMART" id="SM00220">
    <property type="entry name" value="S_TKc"/>
    <property type="match status" value="1"/>
</dbReference>
<dbReference type="InterPro" id="IPR008271">
    <property type="entry name" value="Ser/Thr_kinase_AS"/>
</dbReference>
<evidence type="ECO:0000259" key="2">
    <source>
        <dbReference type="PROSITE" id="PS50011"/>
    </source>
</evidence>
<evidence type="ECO:0000313" key="3">
    <source>
        <dbReference type="Proteomes" id="UP000095282"/>
    </source>
</evidence>
<dbReference type="Gene3D" id="1.10.510.10">
    <property type="entry name" value="Transferase(Phosphotransferase) domain 1"/>
    <property type="match status" value="1"/>
</dbReference>
<evidence type="ECO:0000256" key="1">
    <source>
        <dbReference type="ARBA" id="ARBA00012513"/>
    </source>
</evidence>
<dbReference type="GO" id="GO:0004674">
    <property type="term" value="F:protein serine/threonine kinase activity"/>
    <property type="evidence" value="ECO:0007669"/>
    <property type="project" value="UniProtKB-EC"/>
</dbReference>